<accession>A0AA38WR23</accession>
<organism evidence="1 2">
    <name type="scientific">Centaurea solstitialis</name>
    <name type="common">yellow star-thistle</name>
    <dbReference type="NCBI Taxonomy" id="347529"/>
    <lineage>
        <taxon>Eukaryota</taxon>
        <taxon>Viridiplantae</taxon>
        <taxon>Streptophyta</taxon>
        <taxon>Embryophyta</taxon>
        <taxon>Tracheophyta</taxon>
        <taxon>Spermatophyta</taxon>
        <taxon>Magnoliopsida</taxon>
        <taxon>eudicotyledons</taxon>
        <taxon>Gunneridae</taxon>
        <taxon>Pentapetalae</taxon>
        <taxon>asterids</taxon>
        <taxon>campanulids</taxon>
        <taxon>Asterales</taxon>
        <taxon>Asteraceae</taxon>
        <taxon>Carduoideae</taxon>
        <taxon>Cardueae</taxon>
        <taxon>Centaureinae</taxon>
        <taxon>Centaurea</taxon>
    </lineage>
</organism>
<reference evidence="1" key="1">
    <citation type="submission" date="2023-03" db="EMBL/GenBank/DDBJ databases">
        <title>Chromosome-scale reference genome and RAD-based genetic map of yellow starthistle (Centaurea solstitialis) reveal putative structural variation and QTLs associated with invader traits.</title>
        <authorList>
            <person name="Reatini B."/>
            <person name="Cang F.A."/>
            <person name="Jiang Q."/>
            <person name="Mckibben M.T.W."/>
            <person name="Barker M.S."/>
            <person name="Rieseberg L.H."/>
            <person name="Dlugosch K.M."/>
        </authorList>
    </citation>
    <scope>NUCLEOTIDE SEQUENCE</scope>
    <source>
        <strain evidence="1">CAN-66</strain>
        <tissue evidence="1">Leaf</tissue>
    </source>
</reference>
<dbReference type="AlphaFoldDB" id="A0AA38WR23"/>
<dbReference type="Gene3D" id="3.90.1750.10">
    <property type="entry name" value="Hect, E3 ligase catalytic domains"/>
    <property type="match status" value="1"/>
</dbReference>
<proteinExistence type="predicted"/>
<protein>
    <submittedName>
        <fullName evidence="1">Uncharacterized protein</fullName>
    </submittedName>
</protein>
<evidence type="ECO:0000313" key="1">
    <source>
        <dbReference type="EMBL" id="KAJ9562640.1"/>
    </source>
</evidence>
<evidence type="ECO:0000313" key="2">
    <source>
        <dbReference type="Proteomes" id="UP001172457"/>
    </source>
</evidence>
<dbReference type="InterPro" id="IPR035983">
    <property type="entry name" value="Hect_E3_ubiquitin_ligase"/>
</dbReference>
<dbReference type="SUPFAM" id="SSF56204">
    <property type="entry name" value="Hect, E3 ligase catalytic domain"/>
    <property type="match status" value="1"/>
</dbReference>
<gene>
    <name evidence="1" type="ORF">OSB04_007800</name>
</gene>
<dbReference type="GO" id="GO:0004842">
    <property type="term" value="F:ubiquitin-protein transferase activity"/>
    <property type="evidence" value="ECO:0007669"/>
    <property type="project" value="InterPro"/>
</dbReference>
<dbReference type="EMBL" id="JARYMX010000002">
    <property type="protein sequence ID" value="KAJ9562640.1"/>
    <property type="molecule type" value="Genomic_DNA"/>
</dbReference>
<name>A0AA38WR23_9ASTR</name>
<keyword evidence="2" id="KW-1185">Reference proteome</keyword>
<comment type="caution">
    <text evidence="1">The sequence shown here is derived from an EMBL/GenBank/DDBJ whole genome shotgun (WGS) entry which is preliminary data.</text>
</comment>
<dbReference type="Proteomes" id="UP001172457">
    <property type="component" value="Chromosome 2"/>
</dbReference>
<sequence length="185" mass="21091">MRRGEYGLEDSYNQLRSRSSKDMKRRLNIRFQGEEPEDTRGLTKRVVSVAVKDLLPFLEARTFVVTEGIGVADKPPWTTSDCGLDEVFLFNGYASEYKNHIVTESKESGYCIRLQWHLKKKKTPLKRLMELEKWNKKGHPQRNGEEGCAAPIPPVTPPWCTGGMSGTGVGEWYGNGKVVVKLMWR</sequence>